<name>A0AAN5CGK4_9BILA</name>
<protein>
    <submittedName>
        <fullName evidence="1">Uncharacterized protein</fullName>
    </submittedName>
</protein>
<organism evidence="1 2">
    <name type="scientific">Pristionchus mayeri</name>
    <dbReference type="NCBI Taxonomy" id="1317129"/>
    <lineage>
        <taxon>Eukaryota</taxon>
        <taxon>Metazoa</taxon>
        <taxon>Ecdysozoa</taxon>
        <taxon>Nematoda</taxon>
        <taxon>Chromadorea</taxon>
        <taxon>Rhabditida</taxon>
        <taxon>Rhabditina</taxon>
        <taxon>Diplogasteromorpha</taxon>
        <taxon>Diplogasteroidea</taxon>
        <taxon>Neodiplogasteridae</taxon>
        <taxon>Pristionchus</taxon>
    </lineage>
</organism>
<feature type="non-terminal residue" evidence="1">
    <location>
        <position position="1"/>
    </location>
</feature>
<proteinExistence type="predicted"/>
<accession>A0AAN5CGK4</accession>
<evidence type="ECO:0000313" key="1">
    <source>
        <dbReference type="EMBL" id="GMR41706.1"/>
    </source>
</evidence>
<dbReference type="Proteomes" id="UP001328107">
    <property type="component" value="Unassembled WGS sequence"/>
</dbReference>
<dbReference type="EMBL" id="BTRK01000003">
    <property type="protein sequence ID" value="GMR41706.1"/>
    <property type="molecule type" value="Genomic_DNA"/>
</dbReference>
<sequence length="112" mass="12616">EVSWENQHLFIAFEKEKTVEEVKSAVGARFPTTDMNEYTLGWKTSEGEWNPLEETKSLAENGLSINNTSAERPYFLGLFRKTKTTFELISSSAKKGFSILANSSMISAKENN</sequence>
<dbReference type="AlphaFoldDB" id="A0AAN5CGK4"/>
<reference evidence="2" key="1">
    <citation type="submission" date="2022-10" db="EMBL/GenBank/DDBJ databases">
        <title>Genome assembly of Pristionchus species.</title>
        <authorList>
            <person name="Yoshida K."/>
            <person name="Sommer R.J."/>
        </authorList>
    </citation>
    <scope>NUCLEOTIDE SEQUENCE [LARGE SCALE GENOMIC DNA]</scope>
    <source>
        <strain evidence="2">RS5460</strain>
    </source>
</reference>
<keyword evidence="2" id="KW-1185">Reference proteome</keyword>
<dbReference type="Gene3D" id="3.10.20.90">
    <property type="entry name" value="Phosphatidylinositol 3-kinase Catalytic Subunit, Chain A, domain 1"/>
    <property type="match status" value="1"/>
</dbReference>
<evidence type="ECO:0000313" key="2">
    <source>
        <dbReference type="Proteomes" id="UP001328107"/>
    </source>
</evidence>
<gene>
    <name evidence="1" type="ORF">PMAYCL1PPCAC_11901</name>
</gene>
<comment type="caution">
    <text evidence="1">The sequence shown here is derived from an EMBL/GenBank/DDBJ whole genome shotgun (WGS) entry which is preliminary data.</text>
</comment>